<proteinExistence type="predicted"/>
<keyword evidence="2" id="KW-1185">Reference proteome</keyword>
<dbReference type="EMBL" id="BMFD01000015">
    <property type="protein sequence ID" value="GGC51024.1"/>
    <property type="molecule type" value="Genomic_DNA"/>
</dbReference>
<evidence type="ECO:0000313" key="2">
    <source>
        <dbReference type="Proteomes" id="UP000635885"/>
    </source>
</evidence>
<evidence type="ECO:0008006" key="3">
    <source>
        <dbReference type="Google" id="ProtNLM"/>
    </source>
</evidence>
<gene>
    <name evidence="1" type="ORF">GCM10010993_31950</name>
</gene>
<sequence length="291" mass="30444">MAQKQVLVDTQRSFEGIQRIEVSSGMLEMEYIGNSNKKEVSIDAYLESSQGNQDIIFVAVGDVLKITYQQNNNGSNSWRGNQTKGHIKISGPEKMLLDLSAGSGTIKVDRLIAAQTIIRVGSGRMDVSNITGALEAKASSGRMNVNGLNGNLDLRLSSGSASLSDVMGQANLTLSSGSVKGDGITGPLSLSLSSGSAKLSGVDQVELVKVTSGSAEFTQSGLADLTNLRSSSGSIRIKTTSNIDDYNYNLKASSGSLRVGNNSKSKTLQINNGSSKIVNGTVSSGSILIDN</sequence>
<name>A0ABQ1N114_9BACT</name>
<evidence type="ECO:0000313" key="1">
    <source>
        <dbReference type="EMBL" id="GGC51024.1"/>
    </source>
</evidence>
<comment type="caution">
    <text evidence="1">The sequence shown here is derived from an EMBL/GenBank/DDBJ whole genome shotgun (WGS) entry which is preliminary data.</text>
</comment>
<protein>
    <recommendedName>
        <fullName evidence="3">Adhesin domain-containing protein</fullName>
    </recommendedName>
</protein>
<dbReference type="Proteomes" id="UP000635885">
    <property type="component" value="Unassembled WGS sequence"/>
</dbReference>
<organism evidence="1 2">
    <name type="scientific">Belliella aquatica</name>
    <dbReference type="NCBI Taxonomy" id="1323734"/>
    <lineage>
        <taxon>Bacteria</taxon>
        <taxon>Pseudomonadati</taxon>
        <taxon>Bacteroidota</taxon>
        <taxon>Cytophagia</taxon>
        <taxon>Cytophagales</taxon>
        <taxon>Cyclobacteriaceae</taxon>
        <taxon>Belliella</taxon>
    </lineage>
</organism>
<accession>A0ABQ1N114</accession>
<reference evidence="2" key="1">
    <citation type="journal article" date="2019" name="Int. J. Syst. Evol. Microbiol.">
        <title>The Global Catalogue of Microorganisms (GCM) 10K type strain sequencing project: providing services to taxonomists for standard genome sequencing and annotation.</title>
        <authorList>
            <consortium name="The Broad Institute Genomics Platform"/>
            <consortium name="The Broad Institute Genome Sequencing Center for Infectious Disease"/>
            <person name="Wu L."/>
            <person name="Ma J."/>
        </authorList>
    </citation>
    <scope>NUCLEOTIDE SEQUENCE [LARGE SCALE GENOMIC DNA]</scope>
    <source>
        <strain evidence="2">CGMCC 1.12479</strain>
    </source>
</reference>